<dbReference type="Proteomes" id="UP000307440">
    <property type="component" value="Unassembled WGS sequence"/>
</dbReference>
<dbReference type="OrthoDB" id="2840473at2759"/>
<proteinExistence type="predicted"/>
<name>A0A5C3K9P9_COPMA</name>
<accession>A0A5C3K9P9</accession>
<protein>
    <recommendedName>
        <fullName evidence="3">Endonuclease/exonuclease/phosphatase domain-containing protein</fullName>
    </recommendedName>
</protein>
<feature type="non-terminal residue" evidence="1">
    <location>
        <position position="117"/>
    </location>
</feature>
<sequence length="117" mass="13452">MNVSSAAQWALIGQDDRDRDIADEYDIMMIQEPYVDYRGNPKVNRAWCLVKPTAIWEREGVRMRTMIMVNKRMAKNTWREWRMEGAGGDVVGIQVETEEGLLTLVNIYNDGANNEAV</sequence>
<dbReference type="InterPro" id="IPR036691">
    <property type="entry name" value="Endo/exonu/phosph_ase_sf"/>
</dbReference>
<dbReference type="SUPFAM" id="SSF56219">
    <property type="entry name" value="DNase I-like"/>
    <property type="match status" value="1"/>
</dbReference>
<keyword evidence="2" id="KW-1185">Reference proteome</keyword>
<evidence type="ECO:0000313" key="2">
    <source>
        <dbReference type="Proteomes" id="UP000307440"/>
    </source>
</evidence>
<dbReference type="Gene3D" id="3.60.10.10">
    <property type="entry name" value="Endonuclease/exonuclease/phosphatase"/>
    <property type="match status" value="1"/>
</dbReference>
<gene>
    <name evidence="1" type="ORF">FA15DRAFT_577534</name>
</gene>
<organism evidence="1 2">
    <name type="scientific">Coprinopsis marcescibilis</name>
    <name type="common">Agaric fungus</name>
    <name type="synonym">Psathyrella marcescibilis</name>
    <dbReference type="NCBI Taxonomy" id="230819"/>
    <lineage>
        <taxon>Eukaryota</taxon>
        <taxon>Fungi</taxon>
        <taxon>Dikarya</taxon>
        <taxon>Basidiomycota</taxon>
        <taxon>Agaricomycotina</taxon>
        <taxon>Agaricomycetes</taxon>
        <taxon>Agaricomycetidae</taxon>
        <taxon>Agaricales</taxon>
        <taxon>Agaricineae</taxon>
        <taxon>Psathyrellaceae</taxon>
        <taxon>Coprinopsis</taxon>
    </lineage>
</organism>
<dbReference type="STRING" id="230819.A0A5C3K9P9"/>
<evidence type="ECO:0008006" key="3">
    <source>
        <dbReference type="Google" id="ProtNLM"/>
    </source>
</evidence>
<dbReference type="AlphaFoldDB" id="A0A5C3K9P9"/>
<dbReference type="EMBL" id="ML210723">
    <property type="protein sequence ID" value="TFK16594.1"/>
    <property type="molecule type" value="Genomic_DNA"/>
</dbReference>
<reference evidence="1 2" key="1">
    <citation type="journal article" date="2019" name="Nat. Ecol. Evol.">
        <title>Megaphylogeny resolves global patterns of mushroom evolution.</title>
        <authorList>
            <person name="Varga T."/>
            <person name="Krizsan K."/>
            <person name="Foldi C."/>
            <person name="Dima B."/>
            <person name="Sanchez-Garcia M."/>
            <person name="Sanchez-Ramirez S."/>
            <person name="Szollosi G.J."/>
            <person name="Szarkandi J.G."/>
            <person name="Papp V."/>
            <person name="Albert L."/>
            <person name="Andreopoulos W."/>
            <person name="Angelini C."/>
            <person name="Antonin V."/>
            <person name="Barry K.W."/>
            <person name="Bougher N.L."/>
            <person name="Buchanan P."/>
            <person name="Buyck B."/>
            <person name="Bense V."/>
            <person name="Catcheside P."/>
            <person name="Chovatia M."/>
            <person name="Cooper J."/>
            <person name="Damon W."/>
            <person name="Desjardin D."/>
            <person name="Finy P."/>
            <person name="Geml J."/>
            <person name="Haridas S."/>
            <person name="Hughes K."/>
            <person name="Justo A."/>
            <person name="Karasinski D."/>
            <person name="Kautmanova I."/>
            <person name="Kiss B."/>
            <person name="Kocsube S."/>
            <person name="Kotiranta H."/>
            <person name="LaButti K.M."/>
            <person name="Lechner B.E."/>
            <person name="Liimatainen K."/>
            <person name="Lipzen A."/>
            <person name="Lukacs Z."/>
            <person name="Mihaltcheva S."/>
            <person name="Morgado L.N."/>
            <person name="Niskanen T."/>
            <person name="Noordeloos M.E."/>
            <person name="Ohm R.A."/>
            <person name="Ortiz-Santana B."/>
            <person name="Ovrebo C."/>
            <person name="Racz N."/>
            <person name="Riley R."/>
            <person name="Savchenko A."/>
            <person name="Shiryaev A."/>
            <person name="Soop K."/>
            <person name="Spirin V."/>
            <person name="Szebenyi C."/>
            <person name="Tomsovsky M."/>
            <person name="Tulloss R.E."/>
            <person name="Uehling J."/>
            <person name="Grigoriev I.V."/>
            <person name="Vagvolgyi C."/>
            <person name="Papp T."/>
            <person name="Martin F.M."/>
            <person name="Miettinen O."/>
            <person name="Hibbett D.S."/>
            <person name="Nagy L.G."/>
        </authorList>
    </citation>
    <scope>NUCLEOTIDE SEQUENCE [LARGE SCALE GENOMIC DNA]</scope>
    <source>
        <strain evidence="1 2">CBS 121175</strain>
    </source>
</reference>
<evidence type="ECO:0000313" key="1">
    <source>
        <dbReference type="EMBL" id="TFK16594.1"/>
    </source>
</evidence>